<evidence type="ECO:0000313" key="23">
    <source>
        <dbReference type="Proteomes" id="UP000238157"/>
    </source>
</evidence>
<dbReference type="GO" id="GO:0046872">
    <property type="term" value="F:metal ion binding"/>
    <property type="evidence" value="ECO:0007669"/>
    <property type="project" value="UniProtKB-UniRule"/>
</dbReference>
<evidence type="ECO:0000256" key="18">
    <source>
        <dbReference type="HAMAP-Rule" id="MF_01966"/>
    </source>
</evidence>
<dbReference type="GO" id="GO:0052855">
    <property type="term" value="F:ADP-dependent NAD(P)H-hydrate dehydratase activity"/>
    <property type="evidence" value="ECO:0007669"/>
    <property type="project" value="UniProtKB-UniRule"/>
</dbReference>
<evidence type="ECO:0000256" key="8">
    <source>
        <dbReference type="ARBA" id="ARBA00022857"/>
    </source>
</evidence>
<evidence type="ECO:0000256" key="6">
    <source>
        <dbReference type="ARBA" id="ARBA00022741"/>
    </source>
</evidence>
<comment type="catalytic activity">
    <reaction evidence="15 17 19">
        <text>(6S)-NADHX + ADP = AMP + phosphate + NADH + H(+)</text>
        <dbReference type="Rhea" id="RHEA:32223"/>
        <dbReference type="ChEBI" id="CHEBI:15378"/>
        <dbReference type="ChEBI" id="CHEBI:43474"/>
        <dbReference type="ChEBI" id="CHEBI:57945"/>
        <dbReference type="ChEBI" id="CHEBI:64074"/>
        <dbReference type="ChEBI" id="CHEBI:456215"/>
        <dbReference type="ChEBI" id="CHEBI:456216"/>
        <dbReference type="EC" id="4.2.1.136"/>
    </reaction>
</comment>
<feature type="binding site" evidence="18">
    <location>
        <position position="160"/>
    </location>
    <ligand>
        <name>K(+)</name>
        <dbReference type="ChEBI" id="CHEBI:29103"/>
    </ligand>
</feature>
<protein>
    <recommendedName>
        <fullName evidence="19">Bifunctional NAD(P)H-hydrate repair enzyme</fullName>
    </recommendedName>
    <alternativeName>
        <fullName evidence="19">Nicotinamide nucleotide repair protein</fullName>
    </alternativeName>
    <domain>
        <recommendedName>
            <fullName evidence="19">ADP-dependent (S)-NAD(P)H-hydrate dehydratase</fullName>
            <ecNumber evidence="19">4.2.1.136</ecNumber>
        </recommendedName>
        <alternativeName>
            <fullName evidence="19">ADP-dependent NAD(P)HX dehydratase</fullName>
        </alternativeName>
    </domain>
    <domain>
        <recommendedName>
            <fullName evidence="19">NAD(P)H-hydrate epimerase</fullName>
            <ecNumber evidence="19">5.1.99.6</ecNumber>
        </recommendedName>
    </domain>
</protein>
<evidence type="ECO:0000256" key="19">
    <source>
        <dbReference type="PIRNR" id="PIRNR017184"/>
    </source>
</evidence>
<dbReference type="HAMAP" id="MF_01965">
    <property type="entry name" value="NADHX_dehydratase"/>
    <property type="match status" value="1"/>
</dbReference>
<feature type="binding site" evidence="17">
    <location>
        <position position="258"/>
    </location>
    <ligand>
        <name>(6S)-NADPHX</name>
        <dbReference type="ChEBI" id="CHEBI:64076"/>
    </ligand>
</feature>
<evidence type="ECO:0000256" key="3">
    <source>
        <dbReference type="ARBA" id="ARBA00006001"/>
    </source>
</evidence>
<feature type="binding site" evidence="17">
    <location>
        <position position="364"/>
    </location>
    <ligand>
        <name>(6S)-NADPHX</name>
        <dbReference type="ChEBI" id="CHEBI:64076"/>
    </ligand>
</feature>
<feature type="binding site" evidence="17">
    <location>
        <position position="315"/>
    </location>
    <ligand>
        <name>(6S)-NADPHX</name>
        <dbReference type="ChEBI" id="CHEBI:64076"/>
    </ligand>
</feature>
<feature type="domain" description="YjeF C-terminal" evidence="20">
    <location>
        <begin position="223"/>
        <end position="487"/>
    </location>
</feature>
<evidence type="ECO:0000256" key="17">
    <source>
        <dbReference type="HAMAP-Rule" id="MF_01965"/>
    </source>
</evidence>
<name>A0A2T0WCZ1_9BACT</name>
<dbReference type="InterPro" id="IPR000631">
    <property type="entry name" value="CARKD"/>
</dbReference>
<dbReference type="RefSeq" id="WP_106135518.1">
    <property type="nucleotide sequence ID" value="NZ_PVTR01000019.1"/>
</dbReference>
<dbReference type="Pfam" id="PF01256">
    <property type="entry name" value="Carb_kinase"/>
    <property type="match status" value="1"/>
</dbReference>
<dbReference type="NCBIfam" id="TIGR00196">
    <property type="entry name" value="yjeF_cterm"/>
    <property type="match status" value="1"/>
</dbReference>
<dbReference type="InterPro" id="IPR029056">
    <property type="entry name" value="Ribokinase-like"/>
</dbReference>
<keyword evidence="5 18" id="KW-0479">Metal-binding</keyword>
<dbReference type="HAMAP" id="MF_01966">
    <property type="entry name" value="NADHX_epimerase"/>
    <property type="match status" value="1"/>
</dbReference>
<dbReference type="InterPro" id="IPR017953">
    <property type="entry name" value="Carbohydrate_kinase_pred_CS"/>
</dbReference>
<feature type="binding site" evidence="17">
    <location>
        <position position="428"/>
    </location>
    <ligand>
        <name>AMP</name>
        <dbReference type="ChEBI" id="CHEBI:456215"/>
    </ligand>
</feature>
<comment type="catalytic activity">
    <reaction evidence="16 17 19">
        <text>(6S)-NADPHX + ADP = AMP + phosphate + NADPH + H(+)</text>
        <dbReference type="Rhea" id="RHEA:32235"/>
        <dbReference type="ChEBI" id="CHEBI:15378"/>
        <dbReference type="ChEBI" id="CHEBI:43474"/>
        <dbReference type="ChEBI" id="CHEBI:57783"/>
        <dbReference type="ChEBI" id="CHEBI:64076"/>
        <dbReference type="ChEBI" id="CHEBI:456215"/>
        <dbReference type="ChEBI" id="CHEBI:456216"/>
        <dbReference type="EC" id="4.2.1.136"/>
    </reaction>
</comment>
<evidence type="ECO:0000256" key="15">
    <source>
        <dbReference type="ARBA" id="ARBA00048238"/>
    </source>
</evidence>
<dbReference type="OrthoDB" id="9806925at2"/>
<dbReference type="EMBL" id="PVTR01000019">
    <property type="protein sequence ID" value="PRY84571.1"/>
    <property type="molecule type" value="Genomic_DNA"/>
</dbReference>
<keyword evidence="6 17" id="KW-0547">Nucleotide-binding</keyword>
<evidence type="ECO:0000259" key="21">
    <source>
        <dbReference type="PROSITE" id="PS51385"/>
    </source>
</evidence>
<comment type="similarity">
    <text evidence="3 19">In the N-terminal section; belongs to the NnrE/AIBP family.</text>
</comment>
<dbReference type="GO" id="GO:0110051">
    <property type="term" value="P:metabolite repair"/>
    <property type="evidence" value="ECO:0007669"/>
    <property type="project" value="TreeGrafter"/>
</dbReference>
<feature type="binding site" evidence="17">
    <location>
        <position position="429"/>
    </location>
    <ligand>
        <name>(6S)-NADPHX</name>
        <dbReference type="ChEBI" id="CHEBI:64076"/>
    </ligand>
</feature>
<keyword evidence="13" id="KW-0511">Multifunctional enzyme</keyword>
<dbReference type="Proteomes" id="UP000238157">
    <property type="component" value="Unassembled WGS sequence"/>
</dbReference>
<dbReference type="PANTHER" id="PTHR12592">
    <property type="entry name" value="ATP-DEPENDENT (S)-NAD(P)H-HYDRATE DEHYDRATASE FAMILY MEMBER"/>
    <property type="match status" value="1"/>
</dbReference>
<evidence type="ECO:0000313" key="22">
    <source>
        <dbReference type="EMBL" id="PRY84571.1"/>
    </source>
</evidence>
<dbReference type="PROSITE" id="PS51383">
    <property type="entry name" value="YJEF_C_3"/>
    <property type="match status" value="1"/>
</dbReference>
<comment type="function">
    <text evidence="17">Catalyzes the dehydration of the S-form of NAD(P)HX at the expense of ADP, which is converted to AMP. Together with NAD(P)HX epimerase, which catalyzes the epimerization of the S- and R-forms, the enzyme allows the repair of both epimers of NAD(P)HX, a damaged form of NAD(P)H that is a result of enzymatic or heat-dependent hydration.</text>
</comment>
<evidence type="ECO:0000256" key="14">
    <source>
        <dbReference type="ARBA" id="ARBA00025153"/>
    </source>
</evidence>
<sequence>MLSILPGKKIAELDKSYAREVGISSWELMERAAESFVSWFLKGFSGVQEKVFIFSGPGNNGGDGLAIARLLSEKGFAVSVVLFSSKENSSVDWQVNFDKLPEGISRYQYPEIDFELASSAIIIDALFGVGINRALGGEYLEVVNTLNQLSGKKISIDIPSGLPSDSLVEGVAFLADMTVSFQFPKLSLLIPEHSKYVGDLHIADIGIPDSFLDQFGSNKSFVQASDIQKMHKRFDNFSHKGDFGRILLIGGRGGKVGAIILSTCSAMRTGSGLVHVWAEGASKDVIHISCCEAMVEGEKILDELDKFDALGIGPGLGEVPQDLLRNIFQSTGKPMVLDADALNVLSKHPELWDLIPKGSILTPHLKEFERLTGKSSHHFERLDKASEYAVQHKVYLVLKGAFTSISTPDGKQYFNSTGNKHMATAGSGDVLTGMITSFLGQGYDPLNASLCGVFHHGLAGEIASKTKARGMIATDIIESIPSSFLEMQID</sequence>
<comment type="catalytic activity">
    <reaction evidence="1 18 19">
        <text>(6R)-NADHX = (6S)-NADHX</text>
        <dbReference type="Rhea" id="RHEA:32215"/>
        <dbReference type="ChEBI" id="CHEBI:64074"/>
        <dbReference type="ChEBI" id="CHEBI:64075"/>
        <dbReference type="EC" id="5.1.99.6"/>
    </reaction>
</comment>
<dbReference type="Gene3D" id="3.40.1190.20">
    <property type="match status" value="1"/>
</dbReference>
<comment type="cofactor">
    <cofactor evidence="18 19">
        <name>K(+)</name>
        <dbReference type="ChEBI" id="CHEBI:29103"/>
    </cofactor>
    <text evidence="18 19">Binds 1 potassium ion per subunit.</text>
</comment>
<dbReference type="GO" id="GO:0005524">
    <property type="term" value="F:ATP binding"/>
    <property type="evidence" value="ECO:0007669"/>
    <property type="project" value="UniProtKB-UniRule"/>
</dbReference>
<comment type="function">
    <text evidence="18">Catalyzes the epimerization of the S- and R-forms of NAD(P)HX, a damaged form of NAD(P)H that is a result of enzymatic or heat-dependent hydration. This is a prerequisite for the S-specific NAD(P)H-hydrate dehydratase to allow the repair of both epimers of NAD(P)HX.</text>
</comment>
<evidence type="ECO:0000259" key="20">
    <source>
        <dbReference type="PROSITE" id="PS51383"/>
    </source>
</evidence>
<accession>A0A2T0WCZ1</accession>
<evidence type="ECO:0000256" key="12">
    <source>
        <dbReference type="ARBA" id="ARBA00023239"/>
    </source>
</evidence>
<feature type="binding site" evidence="18">
    <location>
        <position position="157"/>
    </location>
    <ligand>
        <name>(6S)-NADPHX</name>
        <dbReference type="ChEBI" id="CHEBI:64076"/>
    </ligand>
</feature>
<feature type="domain" description="YjeF N-terminal" evidence="21">
    <location>
        <begin position="10"/>
        <end position="213"/>
    </location>
</feature>
<keyword evidence="11 18" id="KW-0413">Isomerase</keyword>
<evidence type="ECO:0000256" key="13">
    <source>
        <dbReference type="ARBA" id="ARBA00023268"/>
    </source>
</evidence>
<feature type="binding site" evidence="18">
    <location>
        <begin position="128"/>
        <end position="134"/>
    </location>
    <ligand>
        <name>(6S)-NADPHX</name>
        <dbReference type="ChEBI" id="CHEBI:64076"/>
    </ligand>
</feature>
<dbReference type="PROSITE" id="PS01050">
    <property type="entry name" value="YJEF_C_2"/>
    <property type="match status" value="1"/>
</dbReference>
<dbReference type="Pfam" id="PF03853">
    <property type="entry name" value="YjeF_N"/>
    <property type="match status" value="1"/>
</dbReference>
<dbReference type="AlphaFoldDB" id="A0A2T0WCZ1"/>
<keyword evidence="12 17" id="KW-0456">Lyase</keyword>
<dbReference type="PANTHER" id="PTHR12592:SF0">
    <property type="entry name" value="ATP-DEPENDENT (S)-NAD(P)H-HYDRATE DEHYDRATASE"/>
    <property type="match status" value="1"/>
</dbReference>
<comment type="similarity">
    <text evidence="17">Belongs to the NnrD/CARKD family.</text>
</comment>
<comment type="function">
    <text evidence="14 19">Bifunctional enzyme that catalyzes the epimerization of the S- and R-forms of NAD(P)HX and the dehydration of the S-form of NAD(P)HX at the expense of ADP, which is converted to AMP. This allows the repair of both epimers of NAD(P)HX, a damaged form of NAD(P)H that is a result of enzymatic or heat-dependent hydration.</text>
</comment>
<dbReference type="EC" id="5.1.99.6" evidence="19"/>
<keyword evidence="10 17" id="KW-0520">NAD</keyword>
<evidence type="ECO:0000256" key="5">
    <source>
        <dbReference type="ARBA" id="ARBA00022723"/>
    </source>
</evidence>
<evidence type="ECO:0000256" key="4">
    <source>
        <dbReference type="ARBA" id="ARBA00009524"/>
    </source>
</evidence>
<feature type="binding site" evidence="18">
    <location>
        <begin position="59"/>
        <end position="63"/>
    </location>
    <ligand>
        <name>(6S)-NADPHX</name>
        <dbReference type="ChEBI" id="CHEBI:64076"/>
    </ligand>
</feature>
<dbReference type="InterPro" id="IPR030677">
    <property type="entry name" value="Nnr"/>
</dbReference>
<evidence type="ECO:0000256" key="16">
    <source>
        <dbReference type="ARBA" id="ARBA00049209"/>
    </source>
</evidence>
<dbReference type="InterPro" id="IPR036652">
    <property type="entry name" value="YjeF_N_dom_sf"/>
</dbReference>
<reference evidence="22 23" key="1">
    <citation type="submission" date="2018-03" db="EMBL/GenBank/DDBJ databases">
        <title>Genomic Encyclopedia of Archaeal and Bacterial Type Strains, Phase II (KMG-II): from individual species to whole genera.</title>
        <authorList>
            <person name="Goeker M."/>
        </authorList>
    </citation>
    <scope>NUCLEOTIDE SEQUENCE [LARGE SCALE GENOMIC DNA]</scope>
    <source>
        <strain evidence="22 23">DSM 27929</strain>
    </source>
</reference>
<comment type="catalytic activity">
    <reaction evidence="2 18 19">
        <text>(6R)-NADPHX = (6S)-NADPHX</text>
        <dbReference type="Rhea" id="RHEA:32227"/>
        <dbReference type="ChEBI" id="CHEBI:64076"/>
        <dbReference type="ChEBI" id="CHEBI:64077"/>
        <dbReference type="EC" id="5.1.99.6"/>
    </reaction>
</comment>
<keyword evidence="9 18" id="KW-0630">Potassium</keyword>
<keyword evidence="23" id="KW-1185">Reference proteome</keyword>
<dbReference type="GO" id="GO:0046496">
    <property type="term" value="P:nicotinamide nucleotide metabolic process"/>
    <property type="evidence" value="ECO:0007669"/>
    <property type="project" value="UniProtKB-UniRule"/>
</dbReference>
<evidence type="ECO:0000256" key="1">
    <source>
        <dbReference type="ARBA" id="ARBA00000013"/>
    </source>
</evidence>
<dbReference type="PROSITE" id="PS51385">
    <property type="entry name" value="YJEF_N"/>
    <property type="match status" value="1"/>
</dbReference>
<evidence type="ECO:0000256" key="7">
    <source>
        <dbReference type="ARBA" id="ARBA00022840"/>
    </source>
</evidence>
<dbReference type="Gene3D" id="3.40.50.10260">
    <property type="entry name" value="YjeF N-terminal domain"/>
    <property type="match status" value="1"/>
</dbReference>
<dbReference type="NCBIfam" id="TIGR00197">
    <property type="entry name" value="yjeF_nterm"/>
    <property type="match status" value="1"/>
</dbReference>
<comment type="similarity">
    <text evidence="18">Belongs to the NnrE/AIBP family.</text>
</comment>
<organism evidence="22 23">
    <name type="scientific">Mongoliibacter ruber</name>
    <dbReference type="NCBI Taxonomy" id="1750599"/>
    <lineage>
        <taxon>Bacteria</taxon>
        <taxon>Pseudomonadati</taxon>
        <taxon>Bacteroidota</taxon>
        <taxon>Cytophagia</taxon>
        <taxon>Cytophagales</taxon>
        <taxon>Cyclobacteriaceae</taxon>
        <taxon>Mongoliibacter</taxon>
    </lineage>
</organism>
<evidence type="ECO:0000256" key="10">
    <source>
        <dbReference type="ARBA" id="ARBA00023027"/>
    </source>
</evidence>
<dbReference type="GO" id="GO:0052856">
    <property type="term" value="F:NAD(P)HX epimerase activity"/>
    <property type="evidence" value="ECO:0007669"/>
    <property type="project" value="UniProtKB-UniRule"/>
</dbReference>
<gene>
    <name evidence="18" type="primary">nnrE</name>
    <name evidence="17" type="synonym">nnrD</name>
    <name evidence="22" type="ORF">CLW00_11932</name>
</gene>
<comment type="similarity">
    <text evidence="4 19">In the C-terminal section; belongs to the NnrD/CARKD family.</text>
</comment>
<dbReference type="PIRSF" id="PIRSF017184">
    <property type="entry name" value="Nnr"/>
    <property type="match status" value="1"/>
</dbReference>
<feature type="binding site" evidence="17">
    <location>
        <begin position="399"/>
        <end position="403"/>
    </location>
    <ligand>
        <name>AMP</name>
        <dbReference type="ChEBI" id="CHEBI:456215"/>
    </ligand>
</feature>
<dbReference type="SUPFAM" id="SSF64153">
    <property type="entry name" value="YjeF N-terminal domain-like"/>
    <property type="match status" value="1"/>
</dbReference>
<evidence type="ECO:0000256" key="11">
    <source>
        <dbReference type="ARBA" id="ARBA00023235"/>
    </source>
</evidence>
<evidence type="ECO:0000256" key="9">
    <source>
        <dbReference type="ARBA" id="ARBA00022958"/>
    </source>
</evidence>
<proteinExistence type="inferred from homology"/>
<evidence type="ECO:0000256" key="2">
    <source>
        <dbReference type="ARBA" id="ARBA00000909"/>
    </source>
</evidence>
<dbReference type="SUPFAM" id="SSF53613">
    <property type="entry name" value="Ribokinase-like"/>
    <property type="match status" value="1"/>
</dbReference>
<dbReference type="InterPro" id="IPR004443">
    <property type="entry name" value="YjeF_N_dom"/>
</dbReference>
<keyword evidence="8 17" id="KW-0521">NADP</keyword>
<comment type="subunit">
    <text evidence="17">Homotetramer.</text>
</comment>
<feature type="binding site" evidence="18">
    <location>
        <position position="139"/>
    </location>
    <ligand>
        <name>(6S)-NADPHX</name>
        <dbReference type="ChEBI" id="CHEBI:64076"/>
    </ligand>
</feature>
<comment type="cofactor">
    <cofactor evidence="17">
        <name>Mg(2+)</name>
        <dbReference type="ChEBI" id="CHEBI:18420"/>
    </cofactor>
</comment>
<dbReference type="EC" id="4.2.1.136" evidence="19"/>
<comment type="caution">
    <text evidence="22">The sequence shown here is derived from an EMBL/GenBank/DDBJ whole genome shotgun (WGS) entry which is preliminary data.</text>
</comment>
<feature type="binding site" evidence="18">
    <location>
        <position position="124"/>
    </location>
    <ligand>
        <name>K(+)</name>
        <dbReference type="ChEBI" id="CHEBI:29103"/>
    </ligand>
</feature>
<keyword evidence="7 17" id="KW-0067">ATP-binding</keyword>
<feature type="binding site" evidence="18">
    <location>
        <position position="60"/>
    </location>
    <ligand>
        <name>K(+)</name>
        <dbReference type="ChEBI" id="CHEBI:29103"/>
    </ligand>
</feature>
<dbReference type="CDD" id="cd01171">
    <property type="entry name" value="YXKO-related"/>
    <property type="match status" value="1"/>
</dbReference>